<protein>
    <submittedName>
        <fullName evidence="3">Haemagglutination activity domain-containing protein</fullName>
    </submittedName>
</protein>
<dbReference type="InterPro" id="IPR012334">
    <property type="entry name" value="Pectin_lyas_fold"/>
</dbReference>
<sequence>MTSQSERTIGAGAPARAGALRWPGTRRALAGLLGTVSFAAMQVLPAAAQVVPVAGSGTTVSAPSGAVTVETSNVRSGTAYNQFESFNVGASTTVDLYQPVNATALVNIIRSGGGPSQIDGTVNARWGLPGASVIGGNVYFVNADGFVVSSSGVINAGHLTLTTPTTGFVDDLTAEANGNVVIGSPTQTLFAGGEPLNPSAEIEMLGEINASRLDMRAGLRMIADGRISVSTSASTGRIDPAVNIQGVPTAGGVQIGAGGVIRLVSGGAMEVRGQVSAKGDTAGLLPHGGLVEGIAGGELTLGGGIDVSNGAGDAGSVMMFTTGSAVMEPALDITASSTGGAGGFFALRAVGDVRDAQGAINTGSGGEGFILGENVTVTGNLTTGGGSLGIRGTRKVTVAENAAISTRAPGAADPFLGDPGTGAAGDLVISSREIDVQSGAILRADSASADGGGFLGLIARNTNTGIAWAINPESEVARVTIDSASLTGGAVVISAVAKASNSLGAIDEAVEATQVEEMEAATPEAQFEQMLEDTLLTVTQVFERGITTLNGLVPVQVQVLTADASVTISDSDITANGNWHPISASVQNETPEFASNGYLQSDGLREDEYEFLAASSWFDTLLGDNAYQMRLSLPSVFDGTSDSLVIHSHAETALSISPLAYGLGVSVASTDTRSQVSISQSDLATEAGNIRLASTALENHTVNIAAKKIANGAGAVAVTVRNLANQLVVDGGSIASAGRLDAGAFTGRTLSTSTVANSGAEGRLAVAVVVDISQGLTEAALGGTVTAAGDVAVEAETLFFDVSHATTATMGLANVQRAINNHRNNNNGVTSFANALRNSSSGSTPDPNRKPHFGLGVAVNLQLSHDTTRATIGGSYHDFADHAVTLALDPTSVTTPSGAVTVNSAFRFADRGFEGGGGFTRSTSAAFGKLTLALQYMVTRHNNNPANANDQVTEDELLGRFSNALMLNVSLSSMVGETTAEIGANATVNAASLDVNALTRYPNTNPVESLVNQWETYVDQVTTYEPVQDAGAPNPPEPAAPPAPDLAGFIDIVNPLTYLTTDSKAKGEAPVADDRVVVPGEEQQLAIGLTLTYFNTDNTTEAVIREGAQVTLSSEASVTALQEALFLHVTNLPKKNPLGGTAKVNDSIGGGIHFGRTVSDVRAEIESGAAVTVTAGDLDVTATNRNIVASLAYSGGQGSDVAVNASIAAQVNEVDTLARIGEAAEVVAQDVRITATDNSVTWSSAGAITGSENVGVGASGVFNFNSRTIWAGIGPANREAPLSAASVTVVDADTLTILAENNATDIAVGVAGTKVVGKPDPEPQQSPPPNDEDDDMIIPTWLFDDEENDAAAAQQNVSTPADQEGQQQQSGWAVSGAAVLNLTLDSETSAEILSANRVALSGDLTLTARSNATSVNVGGAVSAGLGADKDTNALAGAFAIHVEDRKLRSRIVGAEIEAGNVTLKAEDLATVVNIAVGGAGTSRGDIALAGSVAWAHIGGETTVELLDAQIISAALVLDADDTSTTVSVGGAVGINMDATQGYGVGVGVAVNTINRSALAKVGGTGSVTTGALSLTADSTQSIYAFATSAGVGKTGLAGSISVNTITGGARAHVLGTSGVNFGVSADSVLIDALETNTIFALGGALAGGRSTAVGGALTVNVVTDGTEARLDHASVSGNGGDLGAVTLDSDSTSTITTIAVAGAAALDGNAAGIGLSVNEITAGTLASLEGSTVTDAAVILATADGARTIRSLGGGAAASGRGAAGVAATVNLLLGNDTKVVLDGATLSTRDGGALTATATAAGEIASLAVGLSASQDTSIGGAVTVNVTTAQTGVSATAASLTADGALALSATDSATISSLAGGAALSVGGNGVGGAVAANFIAHDTSVVANGGSLTGEGISLSAGNTALLQSMAVGLAGGSSNAVSGSIAIGDIGNTTRAQAAGTTLAGGSGAISVTATRTGDIDILAGSAAVGGTNAVGAALTVATLHGGVTADVIASGAVTGSALGVSASKTGTIDALAVAGAVGTGGAGGAGSLVYTQIGRPGTSGPSVEPLPGGDPDEDPLGDGQQAVAEARDAAITDLASTLAGTTSVTAGDLALALDTDDVVRARVELTGPAPSLPALTLTTTDTAETRSLAGAVGVGVSSAGFGAGIAVNLLFGKAESELILPAGETATAAGVVTLTTTQTGTVSTAGVAGGGGGSVGGAGSITVNVMNRQASARIAGASADDGTTLATNGGNVALSVTQGGTISSLAGSVGIGANAGFGGAIAVNVMSDDAAATVEDITVTTASDAALPASPLAGAGALSISADQTMTLGTLAAAVAGSGTGGSFAGSIGVNIADGEVTATLRRATARASAVTVEASATPTLTGIAGAISGSATVAAGVGIVTNVTRQTVRADVDSATVRATGAVQVRASATGTFSGNAISGAGSGTAAVTGSGIGNSAENTVEALVRDTDTVATGLDVGSDIATSGSVLIAAQASNTISLLAGTDETPGISVNFAGGGVAGVGASVTVNTLANKVKSAIEGNTSVIGLGYTGVSHNGSFDYGVTVAADAASTIDMVTANGAVGGVAGVAALFSFNLIDDSARVVVGETGQGTLVRINPDAAGLAAQIGVETAAPIQDTRLRAATSGDVTAVVANVAIGGKAGVGAGSGNTLATSLSEVAVGEALLEARDDITLDSSATTNLETVTLGLAGGFVGVSANASVNRIGAQALVTLDGASLDAGDDLRIKALVDSDSFGLAGAASGGVVGASGGVQVTLFDSTSKISVGGGTSSRSGGLDSGRDMTLEAETDLTASGNAVSGAVGGAALALAANISLIEAETAVDIGAGQTLTSQQALTLRAKDTALITSLAGSVGGGALGVGASLDYVNFAGTTRVSVGEGALLEADPGATGLSNPLGSSQNLTIEALSRRDVSSSVVAIGAGGLSFSGAVSIVEMGAHAQDEQDDKRGEFLADAQTELGAGQDGDSGKTGDEKKSTAGHLVTLAGGDSTQSRIVSARQSIDLVGAPGEDVVQVSIADDAQLLSRGSIDLSASATTAVTQLAGGGSASLFGGATSGIAVANLATGATIEVGQDARLAADGRVSLTAENGEITGRNIIDSQAATVAASAGYSAGVGVSVATLSGRSAVSVGRGTDITGLRRSRAAEVDLSADRSGTVSTDTFNLSVSIAGGVGVAVSHASNTGTSAIELGTGTGAEDLRIRAATVDVATSDSSRVTASGEGSSGGIAAGVNSVVITADGESSALLTAVNTDIRGTTVTLANESSASARAEARGIAIGAVAIGAGLATANMGFTLDTDVSATIDATTVTLATRIIKGSFDHASATAASTSGGILAGNGAVASAFASYDVRAAYAGSYTAADLLTFDTSASSVTTHAHSTGRAGGAVAIGLTISRAGQDLTLPAADRPASVATAINGATLEADEVVIATTNAPNARATSDSGSGGLVSGSGAETYVTLDTATSTTLGETGAVGIEADTLRISSGQAATLGSKVNTVSAAAVGKSGALSDTDLTSAVTTRIGGLSVIEASNLDLAATTAVDRPQDAFNVQSGSGGALDIPAMQSTVNVSATTDLALDDGARLIQTGVLGNNQFFRIGTFTDMSLTDRQKLDAGGAVAIPIGNSRVSVDRNDATVSIGAATVTSVEDVTLYSGGDAALKAEVDSTSYGLAGAATGQSYATYNADNRVEVGNGARIEAMNDIRIQAGYSARQAQSVNVDAETRVFNKTAVPIPTDPVADAAALTTSIVDIQLGAEVIAVRDVYLLAEEGSRDIVGYGRGKDLYREVLAELGSAINEAFGGEPVSLDIESGTSTNSSNDGILVNGYVRAGSRNRQVLVLDENNQLANASTGEGYTDDMAEGIEYSIREDVLLTSEVQNRINLLNGLIADPTLSQDAAAVAAWTAERDQLVARAATLSGTADFIDLEDIIAAEGNIILRADYVHGENFTGTLDAPGDARIIVYADSDAFINTKAMIIPENAGGRITFNDVTVTTPADITALSDPLRPGPSQYTMISGDQAGEPLIEVVTYGSGSIIVGGNIYNPDGIARINSNFGDLDVRGDISARTVQLSAGRDFIQGFTLGFSEVDGDPREIYEGYFESVEDLTRYAIFAGYDITADEGGEFSVDIGGAAFPLGTLPDFELAPRRGQIRAGRNVYITADKLNINGLIQAGTGSYTVDIGAGLDADIAAMGPLTGTVLLYDPAEPVNDLVVRNPNITSNVKVEYDPFGTDADGNVTGRIVISPMVVQGGIVELTGEIFSTGGGEIRSLDGFGNVTVTSASAIPIELGRVDLGELGDLGQGLEGVVRITDTSRTTTGGDFLITEFRRIGTQFRELDNETFDTLQIDLDGDSITDVSRIVPTNVVLATNAASGRSGTYQPRQNIDLVINRSEAVSQTSRKTQTDFYFWVPLSESIESKSGPVKTTELDPEVTTGLNGVYLAARDPSATYTYRFEGESFNNTTVTQNYATDDKRVIGIGDVVTTWDSVHTATHLYSHRLKADYGVKITFDGADSGGLTVVNTGGIALTGAVNNRVGDSTITSLAGSVVTSDASVQLTLGNLDVSALGGRIDGLSTAFRVDQSAGSVLNAIALDSIDIRELDGDMTLGEVRTTNRTSATGTGLNGQVKLQAEGSILAENGSALVTGSSIELRSTDGGIGTSGQSLRIHEDGAALTARARNDIYIEETTGDLGLRTVTSDTGSVELAANGGAILDRNDIELRDSRTEAELAELWLTDLELTDADASGRRLAQTEALKAERERTYQEYWAARTAAGDAPRSFTLDPATAQALLDGGWTQAQLDAYIAERAALYATWNGEAAYDPDFEYLLSIDEQVAVTDGIEWSVDELNEWVRAGLIRGTGDTNVRIEDPNVSAAGDITLIARDAVGELLPDFVLGTDRAENLRVLSTAERADVTIDDVTGTVTVRQAEDVNFAFTRVDVNGHAEGNLRVTSAGQDIFLAAETAVSIADITTTADISIRTDGTVTDNRDGTAAITGSAIIVESGNTASIGTPDDPLTVNILPGGSLIARSGIDVNLHAIGDMPLQEIFAGGRARVTALGAITDDAATGAVRVRAADLLLSGTFVGTASTPLVIEITASATGALDLTATSGDAFVTAQGDLPLSSASIFGGGALVTTGELVLQGSDTLRFGSAATLSLSAATGIDVAAATGLDITGGTLDLTTGGPVAGAGKRLATAISSLSITATGDQPTPVFLGEQDDLHIATVTQTHEDADTDIVAGGTTSIGTVDSAAEFRLSAGAITEGRIIAERTALVSEGAIGATSRLDITTGRLLATSETGSITLGLRDRATAIEQITAGGAGAIDLTATAAPLTLLAGPGITTEGGSITADVTSLDASANILSTGGAVTLTTASHFTQSAGTRLDAGSGTIAATIGTDMQVAQLVTTNASADALRLTVDGTLSVAPGQTATNLVANAQGALTTLRLGALAPTGPDGLKIQLAELDAVIDTGDTHLNEADGIILRSIEGTDGLIDIFTGGDTTVQRLVGAAGAPLIVSSSGGNILGEDAVLSGGDLRLFAFGGALAGTTTDTFTADTAEGATLHLLARDDLRYTETAGDLRVGFALSDTGDLVLKAPTGAMELGVLGADGALALEAQDRLTVNIIGRATVDLADEVALQLVEPGYYGLREAASPDTLSLTAFNTGSEIYAGLVNAKQGIGLFADDLDVHLYDATAPDGLDLVITDSTGDFADTVDVQSIGDGPVLFIADYFADVRPRTAGRDRSEGWLTLSYGRIGTGQLTHAGPALIGQDVTIDGDVWFRQRSFDMLAQVEYDQLSTVADVQVLAINEGAMTFGMSNEIILVTHDPTSPLDGSGGTVLVLNRRLGGVDLNGGQGFGFGVGVDTDILAFPFTFRGTRPGVTYPENLRQIDEQQGTEGFILPGFITSGDTDENGDVCIVRYSQEPCLELSMNIEAD</sequence>
<feature type="compositionally biased region" description="Polar residues" evidence="1">
    <location>
        <begin position="1357"/>
        <end position="1372"/>
    </location>
</feature>
<dbReference type="EMBL" id="FSRL01000001">
    <property type="protein sequence ID" value="SIN90038.1"/>
    <property type="molecule type" value="Genomic_DNA"/>
</dbReference>
<name>A0A1N6F425_9RHOB</name>
<evidence type="ECO:0000313" key="4">
    <source>
        <dbReference type="Proteomes" id="UP000184932"/>
    </source>
</evidence>
<accession>A0A1N6F425</accession>
<reference evidence="4" key="1">
    <citation type="submission" date="2016-11" db="EMBL/GenBank/DDBJ databases">
        <authorList>
            <person name="Varghese N."/>
            <person name="Submissions S."/>
        </authorList>
    </citation>
    <scope>NUCLEOTIDE SEQUENCE [LARGE SCALE GENOMIC DNA]</scope>
    <source>
        <strain evidence="4">DSM 29440</strain>
    </source>
</reference>
<feature type="region of interest" description="Disordered" evidence="1">
    <location>
        <begin position="2043"/>
        <end position="2070"/>
    </location>
</feature>
<gene>
    <name evidence="3" type="ORF">SAMN05444002_1355</name>
</gene>
<feature type="region of interest" description="Disordered" evidence="1">
    <location>
        <begin position="1314"/>
        <end position="1336"/>
    </location>
</feature>
<dbReference type="SUPFAM" id="SSF51126">
    <property type="entry name" value="Pectin lyase-like"/>
    <property type="match status" value="1"/>
</dbReference>
<dbReference type="NCBIfam" id="TIGR01901">
    <property type="entry name" value="adhes_NPXG"/>
    <property type="match status" value="1"/>
</dbReference>
<dbReference type="RefSeq" id="WP_074255438.1">
    <property type="nucleotide sequence ID" value="NZ_FSRL01000001.1"/>
</dbReference>
<dbReference type="Gene3D" id="2.160.20.10">
    <property type="entry name" value="Single-stranded right-handed beta-helix, Pectin lyase-like"/>
    <property type="match status" value="1"/>
</dbReference>
<evidence type="ECO:0000259" key="2">
    <source>
        <dbReference type="SMART" id="SM00912"/>
    </source>
</evidence>
<keyword evidence="4" id="KW-1185">Reference proteome</keyword>
<dbReference type="NCBIfam" id="NF012204">
    <property type="entry name" value="adhes_FxxPxG"/>
    <property type="match status" value="1"/>
</dbReference>
<dbReference type="OrthoDB" id="6721845at2"/>
<dbReference type="Proteomes" id="UP000184932">
    <property type="component" value="Unassembled WGS sequence"/>
</dbReference>
<feature type="domain" description="Filamentous haemagglutinin FhaB/tRNA nuclease CdiA-like TPS" evidence="2">
    <location>
        <begin position="41"/>
        <end position="171"/>
    </location>
</feature>
<feature type="region of interest" description="Disordered" evidence="1">
    <location>
        <begin position="1351"/>
        <end position="1372"/>
    </location>
</feature>
<dbReference type="InterPro" id="IPR011050">
    <property type="entry name" value="Pectin_lyase_fold/virulence"/>
</dbReference>
<dbReference type="InterPro" id="IPR008638">
    <property type="entry name" value="FhaB/CdiA-like_TPS"/>
</dbReference>
<evidence type="ECO:0000313" key="3">
    <source>
        <dbReference type="EMBL" id="SIN90038.1"/>
    </source>
</evidence>
<organism evidence="3 4">
    <name type="scientific">Vannielia litorea</name>
    <dbReference type="NCBI Taxonomy" id="1217970"/>
    <lineage>
        <taxon>Bacteria</taxon>
        <taxon>Pseudomonadati</taxon>
        <taxon>Pseudomonadota</taxon>
        <taxon>Alphaproteobacteria</taxon>
        <taxon>Rhodobacterales</taxon>
        <taxon>Paracoccaceae</taxon>
        <taxon>Vannielia</taxon>
    </lineage>
</organism>
<proteinExistence type="predicted"/>
<dbReference type="STRING" id="1217970.SAMN05444002_1355"/>
<evidence type="ECO:0000256" key="1">
    <source>
        <dbReference type="SAM" id="MobiDB-lite"/>
    </source>
</evidence>
<feature type="compositionally biased region" description="Basic and acidic residues" evidence="1">
    <location>
        <begin position="2973"/>
        <end position="2983"/>
    </location>
</feature>
<dbReference type="SMART" id="SM00912">
    <property type="entry name" value="Haemagg_act"/>
    <property type="match status" value="1"/>
</dbReference>
<feature type="region of interest" description="Disordered" evidence="1">
    <location>
        <begin position="2965"/>
        <end position="2984"/>
    </location>
</feature>